<dbReference type="InterPro" id="IPR000551">
    <property type="entry name" value="MerR-type_HTH_dom"/>
</dbReference>
<evidence type="ECO:0000313" key="5">
    <source>
        <dbReference type="EMBL" id="RKF20702.1"/>
    </source>
</evidence>
<dbReference type="GO" id="GO:0003700">
    <property type="term" value="F:DNA-binding transcription factor activity"/>
    <property type="evidence" value="ECO:0007669"/>
    <property type="project" value="InterPro"/>
</dbReference>
<dbReference type="PANTHER" id="PTHR30204">
    <property type="entry name" value="REDOX-CYCLING DRUG-SENSING TRANSCRIPTIONAL ACTIVATOR SOXR"/>
    <property type="match status" value="1"/>
</dbReference>
<sequence length="160" mass="17872">MFRDVKCLRSRFMLIGGLAKATGTKVNTIRFYEDIGLMPEPERTAAGQRTYTERDVKRLAFIRQARKLGFSIEEARSLLELKNTPNGSCDKAGDIAKQHLLSVEDRLTRLEALRAELENVVVSCTGGDVSDCKIIETLSQSRPKSVSAKPKRRSHAFSSL</sequence>
<dbReference type="Gene3D" id="1.10.1660.10">
    <property type="match status" value="1"/>
</dbReference>
<keyword evidence="6" id="KW-1185">Reference proteome</keyword>
<organism evidence="5 6">
    <name type="scientific">Altericroceibacterium spongiae</name>
    <dbReference type="NCBI Taxonomy" id="2320269"/>
    <lineage>
        <taxon>Bacteria</taxon>
        <taxon>Pseudomonadati</taxon>
        <taxon>Pseudomonadota</taxon>
        <taxon>Alphaproteobacteria</taxon>
        <taxon>Sphingomonadales</taxon>
        <taxon>Erythrobacteraceae</taxon>
        <taxon>Altericroceibacterium</taxon>
    </lineage>
</organism>
<feature type="domain" description="HTH merR-type" evidence="4">
    <location>
        <begin position="15"/>
        <end position="81"/>
    </location>
</feature>
<proteinExistence type="predicted"/>
<dbReference type="EMBL" id="RAPF01000005">
    <property type="protein sequence ID" value="RKF20702.1"/>
    <property type="molecule type" value="Genomic_DNA"/>
</dbReference>
<accession>A0A420EJ00</accession>
<dbReference type="CDD" id="cd04785">
    <property type="entry name" value="HTH_CadR-PbrR-like"/>
    <property type="match status" value="1"/>
</dbReference>
<evidence type="ECO:0000259" key="4">
    <source>
        <dbReference type="PROSITE" id="PS50937"/>
    </source>
</evidence>
<keyword evidence="3" id="KW-0804">Transcription</keyword>
<evidence type="ECO:0000256" key="2">
    <source>
        <dbReference type="ARBA" id="ARBA00023125"/>
    </source>
</evidence>
<dbReference type="Pfam" id="PF13411">
    <property type="entry name" value="MerR_1"/>
    <property type="match status" value="1"/>
</dbReference>
<name>A0A420EJ00_9SPHN</name>
<gene>
    <name evidence="5" type="ORF">D6851_11295</name>
</gene>
<dbReference type="AlphaFoldDB" id="A0A420EJ00"/>
<keyword evidence="2" id="KW-0238">DNA-binding</keyword>
<dbReference type="Proteomes" id="UP000284395">
    <property type="component" value="Unassembled WGS sequence"/>
</dbReference>
<dbReference type="InterPro" id="IPR047057">
    <property type="entry name" value="MerR_fam"/>
</dbReference>
<dbReference type="OrthoDB" id="9802944at2"/>
<dbReference type="SMART" id="SM00422">
    <property type="entry name" value="HTH_MERR"/>
    <property type="match status" value="1"/>
</dbReference>
<dbReference type="PANTHER" id="PTHR30204:SF94">
    <property type="entry name" value="HEAVY METAL-DEPENDENT TRANSCRIPTIONAL REGULATOR HI_0293-RELATED"/>
    <property type="match status" value="1"/>
</dbReference>
<dbReference type="SUPFAM" id="SSF46955">
    <property type="entry name" value="Putative DNA-binding domain"/>
    <property type="match status" value="1"/>
</dbReference>
<dbReference type="PRINTS" id="PR00040">
    <property type="entry name" value="HTHMERR"/>
</dbReference>
<protein>
    <submittedName>
        <fullName evidence="5">MerR family transcriptional regulator</fullName>
    </submittedName>
</protein>
<dbReference type="GO" id="GO:0003677">
    <property type="term" value="F:DNA binding"/>
    <property type="evidence" value="ECO:0007669"/>
    <property type="project" value="UniProtKB-KW"/>
</dbReference>
<dbReference type="PROSITE" id="PS50937">
    <property type="entry name" value="HTH_MERR_2"/>
    <property type="match status" value="1"/>
</dbReference>
<reference evidence="5 6" key="1">
    <citation type="submission" date="2018-09" db="EMBL/GenBank/DDBJ databases">
        <title>Altererythrobacter spongiae sp. nov., isolated from a marine sponge.</title>
        <authorList>
            <person name="Zhuang L."/>
            <person name="Luo L."/>
        </authorList>
    </citation>
    <scope>NUCLEOTIDE SEQUENCE [LARGE SCALE GENOMIC DNA]</scope>
    <source>
        <strain evidence="5 6">HN-Y73</strain>
    </source>
</reference>
<keyword evidence="1" id="KW-0805">Transcription regulation</keyword>
<evidence type="ECO:0000256" key="1">
    <source>
        <dbReference type="ARBA" id="ARBA00023015"/>
    </source>
</evidence>
<dbReference type="InterPro" id="IPR009061">
    <property type="entry name" value="DNA-bd_dom_put_sf"/>
</dbReference>
<evidence type="ECO:0000313" key="6">
    <source>
        <dbReference type="Proteomes" id="UP000284395"/>
    </source>
</evidence>
<evidence type="ECO:0000256" key="3">
    <source>
        <dbReference type="ARBA" id="ARBA00023163"/>
    </source>
</evidence>
<comment type="caution">
    <text evidence="5">The sequence shown here is derived from an EMBL/GenBank/DDBJ whole genome shotgun (WGS) entry which is preliminary data.</text>
</comment>